<dbReference type="AlphaFoldDB" id="A0A7W4WE54"/>
<evidence type="ECO:0000313" key="2">
    <source>
        <dbReference type="EMBL" id="MBB3062584.1"/>
    </source>
</evidence>
<comment type="caution">
    <text evidence="2">The sequence shown here is derived from an EMBL/GenBank/DDBJ whole genome shotgun (WGS) entry which is preliminary data.</text>
</comment>
<dbReference type="EMBL" id="JACHWZ010000017">
    <property type="protein sequence ID" value="MBB3062584.1"/>
    <property type="molecule type" value="Genomic_DNA"/>
</dbReference>
<proteinExistence type="predicted"/>
<keyword evidence="3" id="KW-1185">Reference proteome</keyword>
<gene>
    <name evidence="2" type="ORF">FHS09_003433</name>
</gene>
<dbReference type="RefSeq" id="WP_183461976.1">
    <property type="nucleotide sequence ID" value="NZ_JACHWZ010000017.1"/>
</dbReference>
<protein>
    <recommendedName>
        <fullName evidence="4">Outer membrane protein beta-barrel domain-containing protein</fullName>
    </recommendedName>
</protein>
<sequence>MHKVISLTLGMLTCMAASTAVAQGDTAPSLYKSRWGVSAELINFDPDIATANGISDSGFGIGVGYAGEKGLFNFNIGASFFIIDDEDEFSQRVENDWTGDESTEDSSIDAGSIYIDGGIQLPLSESGNFVLGLNAGYRYFDIDRGITYCSDCYSENVDIESTTYLKPFARFGFSDAISGTLAYYSYNGDKGADNSLQFSVDWNF</sequence>
<evidence type="ECO:0000313" key="3">
    <source>
        <dbReference type="Proteomes" id="UP000535937"/>
    </source>
</evidence>
<accession>A0A7W4WE54</accession>
<organism evidence="2 3">
    <name type="scientific">Microbulbifer rhizosphaerae</name>
    <dbReference type="NCBI Taxonomy" id="1562603"/>
    <lineage>
        <taxon>Bacteria</taxon>
        <taxon>Pseudomonadati</taxon>
        <taxon>Pseudomonadota</taxon>
        <taxon>Gammaproteobacteria</taxon>
        <taxon>Cellvibrionales</taxon>
        <taxon>Microbulbiferaceae</taxon>
        <taxon>Microbulbifer</taxon>
    </lineage>
</organism>
<feature type="chain" id="PRO_5030986595" description="Outer membrane protein beta-barrel domain-containing protein" evidence="1">
    <location>
        <begin position="23"/>
        <end position="204"/>
    </location>
</feature>
<dbReference type="Proteomes" id="UP000535937">
    <property type="component" value="Unassembled WGS sequence"/>
</dbReference>
<keyword evidence="1" id="KW-0732">Signal</keyword>
<name>A0A7W4WE54_9GAMM</name>
<evidence type="ECO:0000256" key="1">
    <source>
        <dbReference type="SAM" id="SignalP"/>
    </source>
</evidence>
<reference evidence="2 3" key="1">
    <citation type="submission" date="2020-08" db="EMBL/GenBank/DDBJ databases">
        <title>Genomic Encyclopedia of Type Strains, Phase III (KMG-III): the genomes of soil and plant-associated and newly described type strains.</title>
        <authorList>
            <person name="Whitman W."/>
        </authorList>
    </citation>
    <scope>NUCLEOTIDE SEQUENCE [LARGE SCALE GENOMIC DNA]</scope>
    <source>
        <strain evidence="2 3">CECT 8799</strain>
    </source>
</reference>
<evidence type="ECO:0008006" key="4">
    <source>
        <dbReference type="Google" id="ProtNLM"/>
    </source>
</evidence>
<feature type="signal peptide" evidence="1">
    <location>
        <begin position="1"/>
        <end position="22"/>
    </location>
</feature>